<dbReference type="CDD" id="cd06171">
    <property type="entry name" value="Sigma70_r4"/>
    <property type="match status" value="1"/>
</dbReference>
<dbReference type="Proteomes" id="UP000204221">
    <property type="component" value="Chromosome"/>
</dbReference>
<evidence type="ECO:0000313" key="8">
    <source>
        <dbReference type="EMBL" id="ASO19505.1"/>
    </source>
</evidence>
<dbReference type="Gene3D" id="3.10.450.50">
    <property type="match status" value="1"/>
</dbReference>
<comment type="subunit">
    <text evidence="2">Interacts transiently with the RNA polymerase catalytic core formed by RpoA, RpoB, RpoC and RpoZ (2 alpha, 1 beta, 1 beta' and 1 omega subunit) to form the RNA polymerase holoenzyme that can initiate transcription.</text>
</comment>
<dbReference type="NCBIfam" id="NF007214">
    <property type="entry name" value="PRK09636.1"/>
    <property type="match status" value="1"/>
</dbReference>
<organism evidence="8 9">
    <name type="scientific">Actinoalloteichus hoggarensis</name>
    <dbReference type="NCBI Taxonomy" id="1470176"/>
    <lineage>
        <taxon>Bacteria</taxon>
        <taxon>Bacillati</taxon>
        <taxon>Actinomycetota</taxon>
        <taxon>Actinomycetes</taxon>
        <taxon>Pseudonocardiales</taxon>
        <taxon>Pseudonocardiaceae</taxon>
        <taxon>Actinoalloteichus</taxon>
    </lineage>
</organism>
<dbReference type="PANTHER" id="PTHR30173">
    <property type="entry name" value="SIGMA 19 FACTOR"/>
    <property type="match status" value="1"/>
</dbReference>
<dbReference type="SUPFAM" id="SSF54427">
    <property type="entry name" value="NTF2-like"/>
    <property type="match status" value="1"/>
</dbReference>
<keyword evidence="5" id="KW-0804">Transcription</keyword>
<comment type="similarity">
    <text evidence="1">Belongs to the sigma-70 factor family. ECF subfamily.</text>
</comment>
<evidence type="ECO:0000256" key="2">
    <source>
        <dbReference type="ARBA" id="ARBA00011344"/>
    </source>
</evidence>
<dbReference type="Gene3D" id="1.10.1740.10">
    <property type="match status" value="1"/>
</dbReference>
<evidence type="ECO:0000313" key="9">
    <source>
        <dbReference type="Proteomes" id="UP000204221"/>
    </source>
</evidence>
<dbReference type="KEGG" id="ahg:AHOG_09305"/>
<evidence type="ECO:0000256" key="1">
    <source>
        <dbReference type="ARBA" id="ARBA00010641"/>
    </source>
</evidence>
<dbReference type="NCBIfam" id="TIGR02957">
    <property type="entry name" value="SigX4"/>
    <property type="match status" value="1"/>
</dbReference>
<evidence type="ECO:0000256" key="5">
    <source>
        <dbReference type="ARBA" id="ARBA00023163"/>
    </source>
</evidence>
<dbReference type="InterPro" id="IPR036388">
    <property type="entry name" value="WH-like_DNA-bd_sf"/>
</dbReference>
<proteinExistence type="inferred from homology"/>
<name>A0A221W133_9PSEU</name>
<dbReference type="PANTHER" id="PTHR30173:SF36">
    <property type="entry name" value="ECF RNA POLYMERASE SIGMA FACTOR SIGJ"/>
    <property type="match status" value="1"/>
</dbReference>
<dbReference type="NCBIfam" id="TIGR02937">
    <property type="entry name" value="sigma70-ECF"/>
    <property type="match status" value="1"/>
</dbReference>
<dbReference type="InterPro" id="IPR007627">
    <property type="entry name" value="RNA_pol_sigma70_r2"/>
</dbReference>
<dbReference type="InterPro" id="IPR032710">
    <property type="entry name" value="NTF2-like_dom_sf"/>
</dbReference>
<evidence type="ECO:0000256" key="3">
    <source>
        <dbReference type="ARBA" id="ARBA00023015"/>
    </source>
</evidence>
<dbReference type="InterPro" id="IPR013324">
    <property type="entry name" value="RNA_pol_sigma_r3/r4-like"/>
</dbReference>
<dbReference type="Pfam" id="PF08281">
    <property type="entry name" value="Sigma70_r4_2"/>
    <property type="match status" value="1"/>
</dbReference>
<dbReference type="InterPro" id="IPR013249">
    <property type="entry name" value="RNA_pol_sigma70_r4_t2"/>
</dbReference>
<dbReference type="Pfam" id="PF04542">
    <property type="entry name" value="Sigma70_r2"/>
    <property type="match status" value="1"/>
</dbReference>
<dbReference type="RefSeq" id="WP_093940996.1">
    <property type="nucleotide sequence ID" value="NZ_CP022521.1"/>
</dbReference>
<accession>A0A221W133</accession>
<sequence length="302" mass="32931">MISGVPVTSEELNEFEKHRTRLFGIAYRLLGSASEAEDAVQDTFLRWNDAEHAAVREPVAWLTRALTNLCLTRLASARVRRESYVGPWLPEPVITEDAALGPLDTVEQRESVSMAFLVLLERLTPPERAVFVLREAFQYSHREIADILGLTEGNCQQLHHRARERVGRDRSPFTASPDATRRIAQRFLDAARGLDVAGLESLLAADVVSWSDGGGKAQAARRPVFGSDRVARLLAGWVRKGGPDVTATMVEVNGQPAILGFLAGRLTLAVSLDIADGRVAAVHAVANPDKLAFLAAQLAPSR</sequence>
<dbReference type="SUPFAM" id="SSF88946">
    <property type="entry name" value="Sigma2 domain of RNA polymerase sigma factors"/>
    <property type="match status" value="1"/>
</dbReference>
<keyword evidence="9" id="KW-1185">Reference proteome</keyword>
<reference evidence="8 9" key="1">
    <citation type="submission" date="2017-07" db="EMBL/GenBank/DDBJ databases">
        <title>Complete genome sequence of Actinoalloteichus hoggarensis DSM 45943, type strain of Actinoalloteichus hoggarensis.</title>
        <authorList>
            <person name="Ruckert C."/>
            <person name="Nouioui I."/>
            <person name="Willmese J."/>
            <person name="van Wezel G."/>
            <person name="Klenk H.-P."/>
            <person name="Kalinowski J."/>
            <person name="Zotchev S.B."/>
        </authorList>
    </citation>
    <scope>NUCLEOTIDE SEQUENCE [LARGE SCALE GENOMIC DNA]</scope>
    <source>
        <strain evidence="8 9">DSM 45943</strain>
    </source>
</reference>
<evidence type="ECO:0000256" key="4">
    <source>
        <dbReference type="ARBA" id="ARBA00023082"/>
    </source>
</evidence>
<dbReference type="GO" id="GO:0003677">
    <property type="term" value="F:DNA binding"/>
    <property type="evidence" value="ECO:0007669"/>
    <property type="project" value="InterPro"/>
</dbReference>
<protein>
    <submittedName>
        <fullName evidence="8">ECF RNA polymerase sigma factor SigJ</fullName>
    </submittedName>
</protein>
<dbReference type="InterPro" id="IPR014303">
    <property type="entry name" value="RNA_pol_sigma-70_ECF"/>
</dbReference>
<dbReference type="InterPro" id="IPR052704">
    <property type="entry name" value="ECF_Sigma-70_Domain"/>
</dbReference>
<keyword evidence="3" id="KW-0805">Transcription regulation</keyword>
<dbReference type="InterPro" id="IPR013325">
    <property type="entry name" value="RNA_pol_sigma_r2"/>
</dbReference>
<dbReference type="EMBL" id="CP022521">
    <property type="protein sequence ID" value="ASO19505.1"/>
    <property type="molecule type" value="Genomic_DNA"/>
</dbReference>
<dbReference type="GO" id="GO:0016987">
    <property type="term" value="F:sigma factor activity"/>
    <property type="evidence" value="ECO:0007669"/>
    <property type="project" value="UniProtKB-KW"/>
</dbReference>
<evidence type="ECO:0000259" key="7">
    <source>
        <dbReference type="Pfam" id="PF08281"/>
    </source>
</evidence>
<feature type="domain" description="RNA polymerase sigma-70 region 2" evidence="6">
    <location>
        <begin position="15"/>
        <end position="78"/>
    </location>
</feature>
<dbReference type="InterPro" id="IPR014284">
    <property type="entry name" value="RNA_pol_sigma-70_dom"/>
</dbReference>
<dbReference type="SUPFAM" id="SSF88659">
    <property type="entry name" value="Sigma3 and sigma4 domains of RNA polymerase sigma factors"/>
    <property type="match status" value="1"/>
</dbReference>
<gene>
    <name evidence="8" type="primary">sigJ5</name>
    <name evidence="8" type="ORF">AHOG_09305</name>
</gene>
<feature type="domain" description="RNA polymerase sigma factor 70 region 4 type 2" evidence="7">
    <location>
        <begin position="114"/>
        <end position="165"/>
    </location>
</feature>
<dbReference type="AlphaFoldDB" id="A0A221W133"/>
<dbReference type="Gene3D" id="1.10.10.10">
    <property type="entry name" value="Winged helix-like DNA-binding domain superfamily/Winged helix DNA-binding domain"/>
    <property type="match status" value="1"/>
</dbReference>
<dbReference type="GO" id="GO:0006352">
    <property type="term" value="P:DNA-templated transcription initiation"/>
    <property type="evidence" value="ECO:0007669"/>
    <property type="project" value="InterPro"/>
</dbReference>
<keyword evidence="4" id="KW-0731">Sigma factor</keyword>
<dbReference type="OrthoDB" id="6689546at2"/>
<evidence type="ECO:0000259" key="6">
    <source>
        <dbReference type="Pfam" id="PF04542"/>
    </source>
</evidence>